<accession>A0A5E4WP92</accession>
<organism evidence="1 2">
    <name type="scientific">Pandoraea horticolens</name>
    <dbReference type="NCBI Taxonomy" id="2508298"/>
    <lineage>
        <taxon>Bacteria</taxon>
        <taxon>Pseudomonadati</taxon>
        <taxon>Pseudomonadota</taxon>
        <taxon>Betaproteobacteria</taxon>
        <taxon>Burkholderiales</taxon>
        <taxon>Burkholderiaceae</taxon>
        <taxon>Pandoraea</taxon>
    </lineage>
</organism>
<dbReference type="Proteomes" id="UP000343317">
    <property type="component" value="Unassembled WGS sequence"/>
</dbReference>
<dbReference type="AlphaFoldDB" id="A0A5E4WP92"/>
<name>A0A5E4WP92_9BURK</name>
<evidence type="ECO:0000313" key="2">
    <source>
        <dbReference type="Proteomes" id="UP000343317"/>
    </source>
</evidence>
<dbReference type="EMBL" id="CABPSM010000010">
    <property type="protein sequence ID" value="VVE26013.1"/>
    <property type="molecule type" value="Genomic_DNA"/>
</dbReference>
<protein>
    <submittedName>
        <fullName evidence="1">Uncharacterized protein</fullName>
    </submittedName>
</protein>
<keyword evidence="2" id="KW-1185">Reference proteome</keyword>
<reference evidence="1 2" key="1">
    <citation type="submission" date="2019-08" db="EMBL/GenBank/DDBJ databases">
        <authorList>
            <person name="Peeters C."/>
        </authorList>
    </citation>
    <scope>NUCLEOTIDE SEQUENCE [LARGE SCALE GENOMIC DNA]</scope>
    <source>
        <strain evidence="1 2">LMG 31112</strain>
    </source>
</reference>
<evidence type="ECO:0000313" key="1">
    <source>
        <dbReference type="EMBL" id="VVE26013.1"/>
    </source>
</evidence>
<sequence length="62" mass="7052">MPLRVYPFLRKEPKFTDQVDKFRLHMLFVMLAIWLSYKVCSVGTAQAAAAIDVEYLTGDEAG</sequence>
<gene>
    <name evidence="1" type="ORF">PHO31112_03381</name>
</gene>
<proteinExistence type="predicted"/>